<evidence type="ECO:0000256" key="3">
    <source>
        <dbReference type="ARBA" id="ARBA00022756"/>
    </source>
</evidence>
<dbReference type="Gene3D" id="3.40.50.1820">
    <property type="entry name" value="alpha/beta hydrolase"/>
    <property type="match status" value="1"/>
</dbReference>
<feature type="domain" description="AB hydrolase-1" evidence="6">
    <location>
        <begin position="12"/>
        <end position="235"/>
    </location>
</feature>
<dbReference type="Pfam" id="PF00561">
    <property type="entry name" value="Abhydrolase_1"/>
    <property type="match status" value="1"/>
</dbReference>
<dbReference type="EC" id="3.1.1.85" evidence="5"/>
<dbReference type="InterPro" id="IPR010076">
    <property type="entry name" value="BioH"/>
</dbReference>
<proteinExistence type="inferred from homology"/>
<keyword evidence="3 5" id="KW-0093">Biotin biosynthesis</keyword>
<comment type="pathway">
    <text evidence="5">Cofactor biosynthesis; biotin biosynthesis.</text>
</comment>
<dbReference type="NCBIfam" id="TIGR01738">
    <property type="entry name" value="bioH"/>
    <property type="match status" value="1"/>
</dbReference>
<organism evidence="7 8">
    <name type="scientific">Dokdonella fugitiva</name>
    <dbReference type="NCBI Taxonomy" id="328517"/>
    <lineage>
        <taxon>Bacteria</taxon>
        <taxon>Pseudomonadati</taxon>
        <taxon>Pseudomonadota</taxon>
        <taxon>Gammaproteobacteria</taxon>
        <taxon>Lysobacterales</taxon>
        <taxon>Rhodanobacteraceae</taxon>
        <taxon>Dokdonella</taxon>
    </lineage>
</organism>
<dbReference type="SUPFAM" id="SSF53474">
    <property type="entry name" value="alpha/beta-Hydrolases"/>
    <property type="match status" value="1"/>
</dbReference>
<evidence type="ECO:0000256" key="1">
    <source>
        <dbReference type="ARBA" id="ARBA00022487"/>
    </source>
</evidence>
<accession>A0A839F1M0</accession>
<feature type="binding site" evidence="5">
    <location>
        <position position="18"/>
    </location>
    <ligand>
        <name>substrate</name>
    </ligand>
</feature>
<comment type="caution">
    <text evidence="7">The sequence shown here is derived from an EMBL/GenBank/DDBJ whole genome shotgun (WGS) entry which is preliminary data.</text>
</comment>
<dbReference type="InterPro" id="IPR050228">
    <property type="entry name" value="Carboxylesterase_BioH"/>
</dbReference>
<dbReference type="GO" id="GO:0090499">
    <property type="term" value="F:pimelyl-[acyl-carrier protein] methyl ester esterase activity"/>
    <property type="evidence" value="ECO:0007669"/>
    <property type="project" value="UniProtKB-EC"/>
</dbReference>
<comment type="caution">
    <text evidence="5">Lacks conserved residue(s) required for the propagation of feature annotation.</text>
</comment>
<keyword evidence="4 5" id="KW-0378">Hydrolase</keyword>
<dbReference type="UniPathway" id="UPA00078"/>
<comment type="function">
    <text evidence="5">The physiological role of BioH is to remove the methyl group introduced by BioC when the pimeloyl moiety is complete. It allows to synthesize pimeloyl-ACP via the fatty acid synthetic pathway through the hydrolysis of the ester bonds of pimeloyl-ACP esters.</text>
</comment>
<sequence>MHIEIHGQGPDLVLVHGWAMHGGIFAPLLAALVPHFRVHLVDLPGHGFARDEAHFDVADSARRIAAATPRALWVGWSLGGLVALRAALDAPAQVRGLAMLASSPRFVAAPDWPNGVAATVFGEFASELRARYRHAIERFLALETLGSPHAQAQLRELKQLVFARGEPSVEALCDGLAALDASDLRDALAGLAMPSLWIGGRRDRLVPPAALQWAAAHAPHARHLEFNSGHAPFLEFAAAIADALVVFSAELPA</sequence>
<dbReference type="HAMAP" id="MF_01260">
    <property type="entry name" value="Carboxylester"/>
    <property type="match status" value="1"/>
</dbReference>
<reference evidence="7 8" key="1">
    <citation type="submission" date="2020-07" db="EMBL/GenBank/DDBJ databases">
        <title>Genomic Encyclopedia of Type Strains, Phase IV (KMG-V): Genome sequencing to study the core and pangenomes of soil and plant-associated prokaryotes.</title>
        <authorList>
            <person name="Whitman W."/>
        </authorList>
    </citation>
    <scope>NUCLEOTIDE SEQUENCE [LARGE SCALE GENOMIC DNA]</scope>
    <source>
        <strain evidence="7 8">RH2WT43</strain>
    </source>
</reference>
<dbReference type="EMBL" id="JACGXL010000002">
    <property type="protein sequence ID" value="MBA8887398.1"/>
    <property type="molecule type" value="Genomic_DNA"/>
</dbReference>
<name>A0A839F1M0_9GAMM</name>
<dbReference type="PANTHER" id="PTHR43194">
    <property type="entry name" value="HYDROLASE ALPHA/BETA FOLD FAMILY"/>
    <property type="match status" value="1"/>
</dbReference>
<feature type="active site" description="Nucleophile" evidence="5">
    <location>
        <position position="77"/>
    </location>
</feature>
<feature type="binding site" evidence="5">
    <location>
        <position position="230"/>
    </location>
    <ligand>
        <name>substrate</name>
    </ligand>
</feature>
<evidence type="ECO:0000256" key="4">
    <source>
        <dbReference type="ARBA" id="ARBA00022801"/>
    </source>
</evidence>
<comment type="subcellular location">
    <subcellularLocation>
        <location evidence="5">Cytoplasm</location>
    </subcellularLocation>
</comment>
<evidence type="ECO:0000313" key="8">
    <source>
        <dbReference type="Proteomes" id="UP000550401"/>
    </source>
</evidence>
<dbReference type="InterPro" id="IPR000073">
    <property type="entry name" value="AB_hydrolase_1"/>
</dbReference>
<dbReference type="GO" id="GO:0009102">
    <property type="term" value="P:biotin biosynthetic process"/>
    <property type="evidence" value="ECO:0007669"/>
    <property type="project" value="UniProtKB-UniRule"/>
</dbReference>
<gene>
    <name evidence="5" type="primary">bioH</name>
    <name evidence="7" type="ORF">FHW12_001612</name>
</gene>
<protein>
    <recommendedName>
        <fullName evidence="5">Pimeloyl-[acyl-carrier protein] methyl ester esterase</fullName>
        <ecNumber evidence="5">3.1.1.85</ecNumber>
    </recommendedName>
    <alternativeName>
        <fullName evidence="5">Biotin synthesis protein BioH</fullName>
    </alternativeName>
    <alternativeName>
        <fullName evidence="5">Carboxylesterase BioH</fullName>
    </alternativeName>
</protein>
<comment type="similarity">
    <text evidence="5">Belongs to the AB hydrolase superfamily. Carboxylesterase BioH family.</text>
</comment>
<keyword evidence="2 5" id="KW-0963">Cytoplasm</keyword>
<evidence type="ECO:0000313" key="7">
    <source>
        <dbReference type="EMBL" id="MBA8887398.1"/>
    </source>
</evidence>
<feature type="active site" evidence="5">
    <location>
        <position position="230"/>
    </location>
</feature>
<evidence type="ECO:0000256" key="2">
    <source>
        <dbReference type="ARBA" id="ARBA00022490"/>
    </source>
</evidence>
<dbReference type="Proteomes" id="UP000550401">
    <property type="component" value="Unassembled WGS sequence"/>
</dbReference>
<dbReference type="AlphaFoldDB" id="A0A839F1M0"/>
<comment type="catalytic activity">
    <reaction evidence="5">
        <text>6-carboxyhexanoyl-[ACP] methyl ester + H2O = 6-carboxyhexanoyl-[ACP] + methanol + H(+)</text>
        <dbReference type="Rhea" id="RHEA:42700"/>
        <dbReference type="Rhea" id="RHEA-COMP:9955"/>
        <dbReference type="Rhea" id="RHEA-COMP:10186"/>
        <dbReference type="ChEBI" id="CHEBI:15377"/>
        <dbReference type="ChEBI" id="CHEBI:15378"/>
        <dbReference type="ChEBI" id="CHEBI:17790"/>
        <dbReference type="ChEBI" id="CHEBI:78846"/>
        <dbReference type="ChEBI" id="CHEBI:82735"/>
        <dbReference type="EC" id="3.1.1.85"/>
    </reaction>
</comment>
<comment type="subunit">
    <text evidence="5">Monomer.</text>
</comment>
<keyword evidence="8" id="KW-1185">Reference proteome</keyword>
<evidence type="ECO:0000259" key="6">
    <source>
        <dbReference type="Pfam" id="PF00561"/>
    </source>
</evidence>
<dbReference type="InterPro" id="IPR029058">
    <property type="entry name" value="AB_hydrolase_fold"/>
</dbReference>
<evidence type="ECO:0000256" key="5">
    <source>
        <dbReference type="HAMAP-Rule" id="MF_01260"/>
    </source>
</evidence>
<feature type="binding site" evidence="5">
    <location>
        <begin position="77"/>
        <end position="78"/>
    </location>
    <ligand>
        <name>substrate</name>
    </ligand>
</feature>
<dbReference type="GO" id="GO:0005737">
    <property type="term" value="C:cytoplasm"/>
    <property type="evidence" value="ECO:0007669"/>
    <property type="project" value="UniProtKB-SubCell"/>
</dbReference>
<dbReference type="RefSeq" id="WP_182530473.1">
    <property type="nucleotide sequence ID" value="NZ_JACGXL010000002.1"/>
</dbReference>
<dbReference type="PANTHER" id="PTHR43194:SF5">
    <property type="entry name" value="PIMELOYL-[ACYL-CARRIER PROTEIN] METHYL ESTER ESTERASE"/>
    <property type="match status" value="1"/>
</dbReference>
<feature type="active site" evidence="5">
    <location>
        <position position="203"/>
    </location>
</feature>
<keyword evidence="1 5" id="KW-0719">Serine esterase</keyword>